<feature type="region of interest" description="Disordered" evidence="1">
    <location>
        <begin position="24"/>
        <end position="46"/>
    </location>
</feature>
<evidence type="ECO:0000256" key="1">
    <source>
        <dbReference type="SAM" id="MobiDB-lite"/>
    </source>
</evidence>
<evidence type="ECO:0000313" key="2">
    <source>
        <dbReference type="EMBL" id="OBQ41168.1"/>
    </source>
</evidence>
<dbReference type="Proteomes" id="UP000092093">
    <property type="component" value="Unassembled WGS sequence"/>
</dbReference>
<dbReference type="EMBL" id="LJOW01000156">
    <property type="protein sequence ID" value="OBQ41168.1"/>
    <property type="molecule type" value="Genomic_DNA"/>
</dbReference>
<evidence type="ECO:0000313" key="3">
    <source>
        <dbReference type="Proteomes" id="UP000092093"/>
    </source>
</evidence>
<feature type="compositionally biased region" description="Low complexity" evidence="1">
    <location>
        <begin position="24"/>
        <end position="33"/>
    </location>
</feature>
<organism evidence="2 3">
    <name type="scientific">Aphanizomenon flos-aquae WA102</name>
    <dbReference type="NCBI Taxonomy" id="1710896"/>
    <lineage>
        <taxon>Bacteria</taxon>
        <taxon>Bacillati</taxon>
        <taxon>Cyanobacteriota</taxon>
        <taxon>Cyanophyceae</taxon>
        <taxon>Nostocales</taxon>
        <taxon>Aphanizomenonaceae</taxon>
        <taxon>Aphanizomenon</taxon>
    </lineage>
</organism>
<accession>A0A1B7WVK6</accession>
<protein>
    <submittedName>
        <fullName evidence="2">Uncharacterized protein</fullName>
    </submittedName>
</protein>
<dbReference type="PROSITE" id="PS51257">
    <property type="entry name" value="PROKAR_LIPOPROTEIN"/>
    <property type="match status" value="1"/>
</dbReference>
<reference evidence="2 3" key="1">
    <citation type="submission" date="2015-09" db="EMBL/GenBank/DDBJ databases">
        <title>Aphanizomenon flos-aquae WA102.</title>
        <authorList>
            <person name="Driscoll C."/>
        </authorList>
    </citation>
    <scope>NUCLEOTIDE SEQUENCE [LARGE SCALE GENOMIC DNA]</scope>
    <source>
        <strain evidence="2">WA102</strain>
    </source>
</reference>
<sequence>MSKNSHITAAAILTTLALTGCTIGETPTSTNTPSPEPTPSLKSVTKQAVQQPFLAQPFNDPVVSTRVSMNSGAVASLIQPTNSTERLIVVKKGRTDPFGQIVEPIGSTTALGPQIVVPTLPPLPTPPQQKLIKKKSAQTAQLPKKSAQTAQLPKKPVKTAQLPKKSAQTAQLPKKSGFNPVLPRVLAGSVNSPKFTTVLPPIRQPEMARAVIVTGVVLIGKTPQAIVKVPDELSSRYVRPGQRLVNGVLVKRIEISQGANPTVILEEYGIEVAKQVGEQPVKASTPTSSPAATPSPAARNAVSVIKYNLVGAAL</sequence>
<gene>
    <name evidence="2" type="ORF">AN484_21530</name>
</gene>
<proteinExistence type="predicted"/>
<name>A0A1B7WVK6_APHFL</name>
<dbReference type="AlphaFoldDB" id="A0A1B7WVK6"/>
<feature type="compositionally biased region" description="Polar residues" evidence="1">
    <location>
        <begin position="137"/>
        <end position="151"/>
    </location>
</feature>
<feature type="region of interest" description="Disordered" evidence="1">
    <location>
        <begin position="134"/>
        <end position="176"/>
    </location>
</feature>
<comment type="caution">
    <text evidence="2">The sequence shown here is derived from an EMBL/GenBank/DDBJ whole genome shotgun (WGS) entry which is preliminary data.</text>
</comment>
<dbReference type="PATRIC" id="fig|1710896.3.peg.5811"/>